<keyword evidence="3" id="KW-0687">Ribonucleoprotein</keyword>
<keyword evidence="5" id="KW-1185">Reference proteome</keyword>
<dbReference type="EMBL" id="MU001632">
    <property type="protein sequence ID" value="KAF2486608.1"/>
    <property type="molecule type" value="Genomic_DNA"/>
</dbReference>
<comment type="similarity">
    <text evidence="1">Belongs to the universal ribosomal protein uS8 family.</text>
</comment>
<evidence type="ECO:0000313" key="4">
    <source>
        <dbReference type="EMBL" id="KAF2486608.1"/>
    </source>
</evidence>
<organism evidence="4 5">
    <name type="scientific">Neohortaea acidophila</name>
    <dbReference type="NCBI Taxonomy" id="245834"/>
    <lineage>
        <taxon>Eukaryota</taxon>
        <taxon>Fungi</taxon>
        <taxon>Dikarya</taxon>
        <taxon>Ascomycota</taxon>
        <taxon>Pezizomycotina</taxon>
        <taxon>Dothideomycetes</taxon>
        <taxon>Dothideomycetidae</taxon>
        <taxon>Mycosphaerellales</taxon>
        <taxon>Teratosphaeriaceae</taxon>
        <taxon>Neohortaea</taxon>
    </lineage>
</organism>
<dbReference type="Gene3D" id="3.30.1490.10">
    <property type="match status" value="1"/>
</dbReference>
<name>A0A6A6Q262_9PEZI</name>
<keyword evidence="2" id="KW-0689">Ribosomal protein</keyword>
<dbReference type="Proteomes" id="UP000799767">
    <property type="component" value="Unassembled WGS sequence"/>
</dbReference>
<evidence type="ECO:0000256" key="3">
    <source>
        <dbReference type="ARBA" id="ARBA00023274"/>
    </source>
</evidence>
<gene>
    <name evidence="4" type="ORF">BDY17DRAFT_291776</name>
</gene>
<dbReference type="OrthoDB" id="10264728at2759"/>
<evidence type="ECO:0000313" key="5">
    <source>
        <dbReference type="Proteomes" id="UP000799767"/>
    </source>
</evidence>
<evidence type="ECO:0000256" key="2">
    <source>
        <dbReference type="ARBA" id="ARBA00022980"/>
    </source>
</evidence>
<proteinExistence type="inferred from homology"/>
<dbReference type="GO" id="GO:0006412">
    <property type="term" value="P:translation"/>
    <property type="evidence" value="ECO:0007669"/>
    <property type="project" value="InterPro"/>
</dbReference>
<dbReference type="SUPFAM" id="SSF56047">
    <property type="entry name" value="Ribosomal protein S8"/>
    <property type="match status" value="2"/>
</dbReference>
<evidence type="ECO:0008006" key="6">
    <source>
        <dbReference type="Google" id="ProtNLM"/>
    </source>
</evidence>
<dbReference type="RefSeq" id="XP_033593177.1">
    <property type="nucleotide sequence ID" value="XM_033732717.1"/>
</dbReference>
<evidence type="ECO:0000256" key="1">
    <source>
        <dbReference type="ARBA" id="ARBA00006471"/>
    </source>
</evidence>
<reference evidence="4" key="1">
    <citation type="journal article" date="2020" name="Stud. Mycol.">
        <title>101 Dothideomycetes genomes: a test case for predicting lifestyles and emergence of pathogens.</title>
        <authorList>
            <person name="Haridas S."/>
            <person name="Albert R."/>
            <person name="Binder M."/>
            <person name="Bloem J."/>
            <person name="Labutti K."/>
            <person name="Salamov A."/>
            <person name="Andreopoulos B."/>
            <person name="Baker S."/>
            <person name="Barry K."/>
            <person name="Bills G."/>
            <person name="Bluhm B."/>
            <person name="Cannon C."/>
            <person name="Castanera R."/>
            <person name="Culley D."/>
            <person name="Daum C."/>
            <person name="Ezra D."/>
            <person name="Gonzalez J."/>
            <person name="Henrissat B."/>
            <person name="Kuo A."/>
            <person name="Liang C."/>
            <person name="Lipzen A."/>
            <person name="Lutzoni F."/>
            <person name="Magnuson J."/>
            <person name="Mondo S."/>
            <person name="Nolan M."/>
            <person name="Ohm R."/>
            <person name="Pangilinan J."/>
            <person name="Park H.-J."/>
            <person name="Ramirez L."/>
            <person name="Alfaro M."/>
            <person name="Sun H."/>
            <person name="Tritt A."/>
            <person name="Yoshinaga Y."/>
            <person name="Zwiers L.-H."/>
            <person name="Turgeon B."/>
            <person name="Goodwin S."/>
            <person name="Spatafora J."/>
            <person name="Crous P."/>
            <person name="Grigoriev I."/>
        </authorList>
    </citation>
    <scope>NUCLEOTIDE SEQUENCE</scope>
    <source>
        <strain evidence="4">CBS 113389</strain>
    </source>
</reference>
<dbReference type="GO" id="GO:1990904">
    <property type="term" value="C:ribonucleoprotein complex"/>
    <property type="evidence" value="ECO:0007669"/>
    <property type="project" value="UniProtKB-KW"/>
</dbReference>
<dbReference type="Pfam" id="PF00410">
    <property type="entry name" value="Ribosomal_S8"/>
    <property type="match status" value="1"/>
</dbReference>
<dbReference type="InterPro" id="IPR035987">
    <property type="entry name" value="Ribosomal_uS8_sf"/>
</dbReference>
<dbReference type="AlphaFoldDB" id="A0A6A6Q262"/>
<dbReference type="GeneID" id="54473719"/>
<dbReference type="InterPro" id="IPR000630">
    <property type="entry name" value="Ribosomal_uS8"/>
</dbReference>
<dbReference type="GO" id="GO:0005840">
    <property type="term" value="C:ribosome"/>
    <property type="evidence" value="ECO:0007669"/>
    <property type="project" value="UniProtKB-KW"/>
</dbReference>
<protein>
    <recommendedName>
        <fullName evidence="6">Ribosomal protein S8</fullName>
    </recommendedName>
</protein>
<accession>A0A6A6Q262</accession>
<sequence>MSLVNLSHVCSHLQNASLARLGLTSIPYTRLHLSLSLLLLKQGFFSSVKLAGPAPPASSFPTGTPDHNFITAHPPSERHQHTPQAALQWITNQGPAGTAEGLREDGFGDSAIAYAMEKRLKNRAQLEKEGWNDAVADFLLKNSSKDAQQMREAGHSEEAIAIMELYRPQVKERTELVRRWYGDREEFERSEAEAETAGTRAARPYDATLRRRLYEQVSLLDFDVQTLRHFAGDSRYLTWRELALEGVDVDAMGLTIPGQALEPPAPKSAADPWQLEEEGVVTQANRASRRLWLGLKYYDGLPVLQHAKMVSKPKKRINMSPGYLEKLVRGRNAGEVRPLTQVGEIMAVKTDLGVLEIRECVERKMGGQILCRVW</sequence>
<dbReference type="GO" id="GO:0003735">
    <property type="term" value="F:structural constituent of ribosome"/>
    <property type="evidence" value="ECO:0007669"/>
    <property type="project" value="InterPro"/>
</dbReference>